<gene>
    <name evidence="2" type="ORF">AM231_01925</name>
</gene>
<protein>
    <recommendedName>
        <fullName evidence="4">DUF4367 domain-containing protein</fullName>
    </recommendedName>
</protein>
<dbReference type="EMBL" id="LIUT01000001">
    <property type="protein sequence ID" value="KOR88018.1"/>
    <property type="molecule type" value="Genomic_DNA"/>
</dbReference>
<feature type="signal peptide" evidence="1">
    <location>
        <begin position="1"/>
        <end position="23"/>
    </location>
</feature>
<evidence type="ECO:0000313" key="3">
    <source>
        <dbReference type="Proteomes" id="UP000036932"/>
    </source>
</evidence>
<feature type="chain" id="PRO_5005620484" description="DUF4367 domain-containing protein" evidence="1">
    <location>
        <begin position="24"/>
        <end position="182"/>
    </location>
</feature>
<dbReference type="PATRIC" id="fig|1705565.3.peg.2243"/>
<evidence type="ECO:0008006" key="4">
    <source>
        <dbReference type="Google" id="ProtNLM"/>
    </source>
</evidence>
<keyword evidence="3" id="KW-1185">Reference proteome</keyword>
<name>A0A0M1P0I8_9BACL</name>
<dbReference type="RefSeq" id="WP_054401071.1">
    <property type="nucleotide sequence ID" value="NZ_LIUT01000001.1"/>
</dbReference>
<evidence type="ECO:0000313" key="2">
    <source>
        <dbReference type="EMBL" id="KOR88018.1"/>
    </source>
</evidence>
<sequence>MKKITLTLICVLLLLGLPQGAFADHEALRQLRKDTDFIIYVPQQSKMDWKLEIPVPYPYKPGEKKITYTRFSYFDMSGAIYLLGVEQHKAYDYKATHSITSIDLQNNTSLTKQEERTFTFNSRGELVTWGDIEARFEPWMNKEQNGGFLKWIQGNTYIEMSSVVLTREQMIEVAQSMKPFES</sequence>
<dbReference type="AlphaFoldDB" id="A0A0M1P0I8"/>
<dbReference type="Proteomes" id="UP000036932">
    <property type="component" value="Unassembled WGS sequence"/>
</dbReference>
<evidence type="ECO:0000256" key="1">
    <source>
        <dbReference type="SAM" id="SignalP"/>
    </source>
</evidence>
<proteinExistence type="predicted"/>
<accession>A0A0M1P0I8</accession>
<organism evidence="2 3">
    <name type="scientific">Paenibacillus solani</name>
    <dbReference type="NCBI Taxonomy" id="1705565"/>
    <lineage>
        <taxon>Bacteria</taxon>
        <taxon>Bacillati</taxon>
        <taxon>Bacillota</taxon>
        <taxon>Bacilli</taxon>
        <taxon>Bacillales</taxon>
        <taxon>Paenibacillaceae</taxon>
        <taxon>Paenibacillus</taxon>
    </lineage>
</organism>
<reference evidence="3" key="1">
    <citation type="submission" date="2015-08" db="EMBL/GenBank/DDBJ databases">
        <title>Genome sequencing project for genomic taxonomy and phylogenomics of Bacillus-like bacteria.</title>
        <authorList>
            <person name="Liu B."/>
            <person name="Wang J."/>
            <person name="Zhu Y."/>
            <person name="Liu G."/>
            <person name="Chen Q."/>
            <person name="Chen Z."/>
            <person name="Lan J."/>
            <person name="Che J."/>
            <person name="Ge C."/>
            <person name="Shi H."/>
            <person name="Pan Z."/>
            <person name="Liu X."/>
        </authorList>
    </citation>
    <scope>NUCLEOTIDE SEQUENCE [LARGE SCALE GENOMIC DNA]</scope>
    <source>
        <strain evidence="3">FJAT-22460</strain>
    </source>
</reference>
<keyword evidence="1" id="KW-0732">Signal</keyword>
<dbReference type="OrthoDB" id="2667257at2"/>
<comment type="caution">
    <text evidence="2">The sequence shown here is derived from an EMBL/GenBank/DDBJ whole genome shotgun (WGS) entry which is preliminary data.</text>
</comment>